<feature type="region of interest" description="Disordered" evidence="1">
    <location>
        <begin position="1"/>
        <end position="34"/>
    </location>
</feature>
<evidence type="ECO:0000313" key="3">
    <source>
        <dbReference type="EMBL" id="CAE0477402.1"/>
    </source>
</evidence>
<name>A0A6S8Z200_9STRA</name>
<dbReference type="EMBL" id="HBIO01029023">
    <property type="protein sequence ID" value="CAE0477400.1"/>
    <property type="molecule type" value="Transcribed_RNA"/>
</dbReference>
<dbReference type="AlphaFoldDB" id="A0A6S8Z200"/>
<reference evidence="3" key="1">
    <citation type="submission" date="2021-01" db="EMBL/GenBank/DDBJ databases">
        <authorList>
            <person name="Corre E."/>
            <person name="Pelletier E."/>
            <person name="Niang G."/>
            <person name="Scheremetjew M."/>
            <person name="Finn R."/>
            <person name="Kale V."/>
            <person name="Holt S."/>
            <person name="Cochrane G."/>
            <person name="Meng A."/>
            <person name="Brown T."/>
            <person name="Cohen L."/>
        </authorList>
    </citation>
    <scope>NUCLEOTIDE SEQUENCE</scope>
    <source>
        <strain evidence="3">MM31A-1</strain>
    </source>
</reference>
<accession>A0A6S8Z200</accession>
<dbReference type="EMBL" id="HBIO01029026">
    <property type="protein sequence ID" value="CAE0477402.1"/>
    <property type="molecule type" value="Transcribed_RNA"/>
</dbReference>
<feature type="region of interest" description="Disordered" evidence="1">
    <location>
        <begin position="53"/>
        <end position="81"/>
    </location>
</feature>
<proteinExistence type="predicted"/>
<gene>
    <name evidence="2" type="ORF">CDEB00056_LOCUS22253</name>
    <name evidence="3" type="ORF">CDEB00056_LOCUS22255</name>
</gene>
<organism evidence="3">
    <name type="scientific">Chaetoceros debilis</name>
    <dbReference type="NCBI Taxonomy" id="122233"/>
    <lineage>
        <taxon>Eukaryota</taxon>
        <taxon>Sar</taxon>
        <taxon>Stramenopiles</taxon>
        <taxon>Ochrophyta</taxon>
        <taxon>Bacillariophyta</taxon>
        <taxon>Coscinodiscophyceae</taxon>
        <taxon>Chaetocerotophycidae</taxon>
        <taxon>Chaetocerotales</taxon>
        <taxon>Chaetocerotaceae</taxon>
        <taxon>Chaetoceros</taxon>
    </lineage>
</organism>
<evidence type="ECO:0000313" key="2">
    <source>
        <dbReference type="EMBL" id="CAE0477400.1"/>
    </source>
</evidence>
<sequence length="146" mass="15947">MVHAVVRPKPVATTNAQNKIGQSTSTSTSGIKPKMKASDVLAGKKFDALEIKKSSTAETAPESPIGPMETKTTKASEFDNNPFGLKEQAEQWRKKQLQYKGDYLSAVSTSSFRRKSHTFSISEGLCGMNTIAVLNLNQKLISTIPW</sequence>
<evidence type="ECO:0000256" key="1">
    <source>
        <dbReference type="SAM" id="MobiDB-lite"/>
    </source>
</evidence>
<feature type="compositionally biased region" description="Polar residues" evidence="1">
    <location>
        <begin position="12"/>
        <end position="22"/>
    </location>
</feature>
<protein>
    <submittedName>
        <fullName evidence="3">Uncharacterized protein</fullName>
    </submittedName>
</protein>